<dbReference type="SMART" id="SM00487">
    <property type="entry name" value="DEXDc"/>
    <property type="match status" value="1"/>
</dbReference>
<evidence type="ECO:0000259" key="10">
    <source>
        <dbReference type="PROSITE" id="PS51195"/>
    </source>
</evidence>
<keyword evidence="4" id="KW-0347">Helicase</keyword>
<evidence type="ECO:0000256" key="2">
    <source>
        <dbReference type="ARBA" id="ARBA00022741"/>
    </source>
</evidence>
<dbReference type="Pfam" id="PF00270">
    <property type="entry name" value="DEAD"/>
    <property type="match status" value="1"/>
</dbReference>
<dbReference type="SMART" id="SM00490">
    <property type="entry name" value="HELICc"/>
    <property type="match status" value="1"/>
</dbReference>
<dbReference type="Proteomes" id="UP000815325">
    <property type="component" value="Unassembled WGS sequence"/>
</dbReference>
<feature type="compositionally biased region" description="Basic residues" evidence="7">
    <location>
        <begin position="1"/>
        <end position="10"/>
    </location>
</feature>
<dbReference type="InterPro" id="IPR011545">
    <property type="entry name" value="DEAD/DEAH_box_helicase_dom"/>
</dbReference>
<keyword evidence="2" id="KW-0547">Nucleotide-binding</keyword>
<dbReference type="InterPro" id="IPR014014">
    <property type="entry name" value="RNA_helicase_DEAD_Q_motif"/>
</dbReference>
<sequence length="476" mass="51055">MGYVPPHKRGQGTGSPAPPPSSGGGGFGGMQRSGSYGSGMQHSQGSRRGPVEPVFLDWKPTDRILALSEEQKDEIKQRLNVTVEVPDGQSAPPPIESFIEMNLHPNIIQDIKLHKYETPTPIQTQGIPIALAGHDILGCAETGSGKTASFAIPMINHCLAQPPLRPGDGPIGLVLAPTRELAQQIEKEVRAFSITSAKSVRSCIVVGGVSMQEQRHDLRAGAEIKEVMARLPQRHQTLLFSATMPREIEALAQAYLNKPVTVKVGAVSTPTANVAQTLEKCDGDANKLDLLRKAKCDDVAAALCQERIPAAALHGGLGQSERECALSDFSAGRVKVLVATDVASRGLDIKGIGHVVNMDLPKTFEDYVHRIGRTGRAGLRGRATSLYGERDSYLVAQIKTAISEVEKGNQFAFASGKQARQEERQMAQQFKNNLKMSQSGVMQTGPAGVKVDDKYSFMANVQPASQQGAADAAWDD</sequence>
<dbReference type="PANTHER" id="PTHR47959:SF1">
    <property type="entry name" value="ATP-DEPENDENT RNA HELICASE DBPA"/>
    <property type="match status" value="1"/>
</dbReference>
<evidence type="ECO:0000259" key="8">
    <source>
        <dbReference type="PROSITE" id="PS51192"/>
    </source>
</evidence>
<gene>
    <name evidence="11" type="ORF">DUNSADRAFT_17642</name>
</gene>
<feature type="domain" description="Helicase ATP-binding" evidence="8">
    <location>
        <begin position="127"/>
        <end position="262"/>
    </location>
</feature>
<keyword evidence="3 11" id="KW-0378">Hydrolase</keyword>
<evidence type="ECO:0000313" key="11">
    <source>
        <dbReference type="EMBL" id="KAF5840158.1"/>
    </source>
</evidence>
<evidence type="ECO:0000259" key="9">
    <source>
        <dbReference type="PROSITE" id="PS51194"/>
    </source>
</evidence>
<evidence type="ECO:0000256" key="7">
    <source>
        <dbReference type="SAM" id="MobiDB-lite"/>
    </source>
</evidence>
<protein>
    <submittedName>
        <fullName evidence="11">P-loop containing nucleoside triphosphate hydrolase protein</fullName>
    </submittedName>
</protein>
<dbReference type="InterPro" id="IPR027417">
    <property type="entry name" value="P-loop_NTPase"/>
</dbReference>
<organism evidence="11 12">
    <name type="scientific">Dunaliella salina</name>
    <name type="common">Green alga</name>
    <name type="synonym">Protococcus salinus</name>
    <dbReference type="NCBI Taxonomy" id="3046"/>
    <lineage>
        <taxon>Eukaryota</taxon>
        <taxon>Viridiplantae</taxon>
        <taxon>Chlorophyta</taxon>
        <taxon>core chlorophytes</taxon>
        <taxon>Chlorophyceae</taxon>
        <taxon>CS clade</taxon>
        <taxon>Chlamydomonadales</taxon>
        <taxon>Dunaliellaceae</taxon>
        <taxon>Dunaliella</taxon>
    </lineage>
</organism>
<evidence type="ECO:0000256" key="4">
    <source>
        <dbReference type="ARBA" id="ARBA00022806"/>
    </source>
</evidence>
<evidence type="ECO:0000256" key="6">
    <source>
        <dbReference type="PROSITE-ProRule" id="PRU00552"/>
    </source>
</evidence>
<comment type="similarity">
    <text evidence="1">Belongs to the DEAD box helicase family. DDX21/DDX50 subfamily.</text>
</comment>
<name>A0ABQ7GZW9_DUNSA</name>
<dbReference type="CDD" id="cd00268">
    <property type="entry name" value="DEADc"/>
    <property type="match status" value="1"/>
</dbReference>
<dbReference type="SUPFAM" id="SSF52540">
    <property type="entry name" value="P-loop containing nucleoside triphosphate hydrolases"/>
    <property type="match status" value="2"/>
</dbReference>
<dbReference type="InterPro" id="IPR044742">
    <property type="entry name" value="DEAD/DEAH_RhlB"/>
</dbReference>
<proteinExistence type="inferred from homology"/>
<evidence type="ECO:0000256" key="3">
    <source>
        <dbReference type="ARBA" id="ARBA00022801"/>
    </source>
</evidence>
<dbReference type="PANTHER" id="PTHR47959">
    <property type="entry name" value="ATP-DEPENDENT RNA HELICASE RHLE-RELATED"/>
    <property type="match status" value="1"/>
</dbReference>
<reference evidence="11" key="1">
    <citation type="submission" date="2017-08" db="EMBL/GenBank/DDBJ databases">
        <authorList>
            <person name="Polle J.E."/>
            <person name="Barry K."/>
            <person name="Cushman J."/>
            <person name="Schmutz J."/>
            <person name="Tran D."/>
            <person name="Hathwaick L.T."/>
            <person name="Yim W.C."/>
            <person name="Jenkins J."/>
            <person name="Mckie-Krisberg Z.M."/>
            <person name="Prochnik S."/>
            <person name="Lindquist E."/>
            <person name="Dockter R.B."/>
            <person name="Adam C."/>
            <person name="Molina H."/>
            <person name="Bunkerborg J."/>
            <person name="Jin E."/>
            <person name="Buchheim M."/>
            <person name="Magnuson J."/>
        </authorList>
    </citation>
    <scope>NUCLEOTIDE SEQUENCE</scope>
    <source>
        <strain evidence="11">CCAP 19/18</strain>
    </source>
</reference>
<dbReference type="CDD" id="cd18787">
    <property type="entry name" value="SF2_C_DEAD"/>
    <property type="match status" value="1"/>
</dbReference>
<feature type="compositionally biased region" description="Gly residues" evidence="7">
    <location>
        <begin position="22"/>
        <end position="31"/>
    </location>
</feature>
<dbReference type="InterPro" id="IPR014001">
    <property type="entry name" value="Helicase_ATP-bd"/>
</dbReference>
<dbReference type="Pfam" id="PF00271">
    <property type="entry name" value="Helicase_C"/>
    <property type="match status" value="1"/>
</dbReference>
<keyword evidence="5" id="KW-0067">ATP-binding</keyword>
<feature type="short sequence motif" description="Q motif" evidence="6">
    <location>
        <begin position="96"/>
        <end position="124"/>
    </location>
</feature>
<dbReference type="GO" id="GO:0016787">
    <property type="term" value="F:hydrolase activity"/>
    <property type="evidence" value="ECO:0007669"/>
    <property type="project" value="UniProtKB-KW"/>
</dbReference>
<evidence type="ECO:0000313" key="12">
    <source>
        <dbReference type="Proteomes" id="UP000815325"/>
    </source>
</evidence>
<comment type="caution">
    <text evidence="11">The sequence shown here is derived from an EMBL/GenBank/DDBJ whole genome shotgun (WGS) entry which is preliminary data.</text>
</comment>
<evidence type="ECO:0000256" key="1">
    <source>
        <dbReference type="ARBA" id="ARBA00006517"/>
    </source>
</evidence>
<feature type="region of interest" description="Disordered" evidence="7">
    <location>
        <begin position="1"/>
        <end position="55"/>
    </location>
</feature>
<feature type="domain" description="Helicase C-terminal" evidence="9">
    <location>
        <begin position="273"/>
        <end position="427"/>
    </location>
</feature>
<keyword evidence="12" id="KW-1185">Reference proteome</keyword>
<dbReference type="EMBL" id="MU069522">
    <property type="protein sequence ID" value="KAF5840158.1"/>
    <property type="molecule type" value="Genomic_DNA"/>
</dbReference>
<dbReference type="InterPro" id="IPR001650">
    <property type="entry name" value="Helicase_C-like"/>
</dbReference>
<dbReference type="PROSITE" id="PS51195">
    <property type="entry name" value="Q_MOTIF"/>
    <property type="match status" value="1"/>
</dbReference>
<dbReference type="PROSITE" id="PS51192">
    <property type="entry name" value="HELICASE_ATP_BIND_1"/>
    <property type="match status" value="1"/>
</dbReference>
<dbReference type="InterPro" id="IPR050079">
    <property type="entry name" value="DEAD_box_RNA_helicase"/>
</dbReference>
<accession>A0ABQ7GZW9</accession>
<feature type="domain" description="DEAD-box RNA helicase Q" evidence="10">
    <location>
        <begin position="96"/>
        <end position="124"/>
    </location>
</feature>
<dbReference type="PROSITE" id="PS51194">
    <property type="entry name" value="HELICASE_CTER"/>
    <property type="match status" value="1"/>
</dbReference>
<evidence type="ECO:0000256" key="5">
    <source>
        <dbReference type="ARBA" id="ARBA00022840"/>
    </source>
</evidence>
<dbReference type="Gene3D" id="3.40.50.300">
    <property type="entry name" value="P-loop containing nucleotide triphosphate hydrolases"/>
    <property type="match status" value="3"/>
</dbReference>